<dbReference type="InterPro" id="IPR045091">
    <property type="entry name" value="Mad2-like"/>
</dbReference>
<dbReference type="Pfam" id="PF02301">
    <property type="entry name" value="HORMA"/>
    <property type="match status" value="1"/>
</dbReference>
<organism evidence="8">
    <name type="scientific">Schistocephalus solidus</name>
    <name type="common">Tapeworm</name>
    <dbReference type="NCBI Taxonomy" id="70667"/>
    <lineage>
        <taxon>Eukaryota</taxon>
        <taxon>Metazoa</taxon>
        <taxon>Spiralia</taxon>
        <taxon>Lophotrochozoa</taxon>
        <taxon>Platyhelminthes</taxon>
        <taxon>Cestoda</taxon>
        <taxon>Eucestoda</taxon>
        <taxon>Diphyllobothriidea</taxon>
        <taxon>Diphyllobothriidae</taxon>
        <taxon>Schistocephalus</taxon>
    </lineage>
</organism>
<dbReference type="GO" id="GO:0000776">
    <property type="term" value="C:kinetochore"/>
    <property type="evidence" value="ECO:0007669"/>
    <property type="project" value="TreeGrafter"/>
</dbReference>
<evidence type="ECO:0000256" key="3">
    <source>
        <dbReference type="ARBA" id="ARBA00022618"/>
    </source>
</evidence>
<evidence type="ECO:0000259" key="7">
    <source>
        <dbReference type="PROSITE" id="PS50815"/>
    </source>
</evidence>
<comment type="similarity">
    <text evidence="2">Belongs to the MAD2 family.</text>
</comment>
<evidence type="ECO:0000256" key="2">
    <source>
        <dbReference type="ARBA" id="ARBA00010348"/>
    </source>
</evidence>
<dbReference type="PANTHER" id="PTHR11842:SF11">
    <property type="entry name" value="MITOTIC SPINDLE ASSEMBLY CHECKPOINT PROTEIN MAD2A"/>
    <property type="match status" value="1"/>
</dbReference>
<keyword evidence="3" id="KW-0132">Cell division</keyword>
<proteinExistence type="inferred from homology"/>
<reference evidence="8" key="1">
    <citation type="submission" date="2016-01" db="EMBL/GenBank/DDBJ databases">
        <title>Reference transcriptome for the parasite Schistocephalus solidus: insights into the molecular evolution of parasitism.</title>
        <authorList>
            <person name="Hebert F.O."/>
            <person name="Grambauer S."/>
            <person name="Barber I."/>
            <person name="Landry C.R."/>
            <person name="Aubin-Horth N."/>
        </authorList>
    </citation>
    <scope>NUCLEOTIDE SEQUENCE</scope>
</reference>
<comment type="subcellular location">
    <subcellularLocation>
        <location evidence="1">Nucleus</location>
    </subcellularLocation>
</comment>
<evidence type="ECO:0000256" key="6">
    <source>
        <dbReference type="ARBA" id="ARBA00023306"/>
    </source>
</evidence>
<dbReference type="GO" id="GO:0005737">
    <property type="term" value="C:cytoplasm"/>
    <property type="evidence" value="ECO:0007669"/>
    <property type="project" value="TreeGrafter"/>
</dbReference>
<dbReference type="InterPro" id="IPR036570">
    <property type="entry name" value="HORMA_dom_sf"/>
</dbReference>
<dbReference type="GO" id="GO:0005654">
    <property type="term" value="C:nucleoplasm"/>
    <property type="evidence" value="ECO:0007669"/>
    <property type="project" value="TreeGrafter"/>
</dbReference>
<dbReference type="SUPFAM" id="SSF56019">
    <property type="entry name" value="The spindle assembly checkpoint protein mad2"/>
    <property type="match status" value="1"/>
</dbReference>
<evidence type="ECO:0000256" key="1">
    <source>
        <dbReference type="ARBA" id="ARBA00004123"/>
    </source>
</evidence>
<evidence type="ECO:0000256" key="4">
    <source>
        <dbReference type="ARBA" id="ARBA00022776"/>
    </source>
</evidence>
<evidence type="ECO:0000256" key="5">
    <source>
        <dbReference type="ARBA" id="ARBA00023242"/>
    </source>
</evidence>
<dbReference type="GO" id="GO:0007094">
    <property type="term" value="P:mitotic spindle assembly checkpoint signaling"/>
    <property type="evidence" value="ECO:0007669"/>
    <property type="project" value="TreeGrafter"/>
</dbReference>
<keyword evidence="4" id="KW-0498">Mitosis</keyword>
<sequence>MYDVYGQLWLPLTSLLVGRFISKPMATQVSVVSNAIDLKGSVEVVADYFYVAINSILYVRGIYPERLFKQVQKFGRTVLIAIDEELDKYLKCIVDQMRVWLQKGSLKRLVLAVKCSKTDEVLERWQFNVIREDNSNEKNLAPKTTDQISSELGGIVRQIVTSNAFLPTLSTSCTFDLLVYTDKNTDIPEGWGETGPRFVSNSTEVPLRSFSTRIHKVESIVSYRLL</sequence>
<dbReference type="Gene3D" id="3.30.900.10">
    <property type="entry name" value="HORMA domain"/>
    <property type="match status" value="1"/>
</dbReference>
<feature type="domain" description="HORMA" evidence="7">
    <location>
        <begin position="39"/>
        <end position="221"/>
    </location>
</feature>
<protein>
    <recommendedName>
        <fullName evidence="7">HORMA domain-containing protein</fullName>
    </recommendedName>
</protein>
<dbReference type="AlphaFoldDB" id="A0A0X3PMT2"/>
<name>A0A0X3PMT2_SCHSO</name>
<dbReference type="InterPro" id="IPR003511">
    <property type="entry name" value="HORMA_dom"/>
</dbReference>
<dbReference type="PANTHER" id="PTHR11842">
    <property type="entry name" value="MITOTIC SPINDLE ASSEMBLY CHECKPOINT PROTEIN MAD2"/>
    <property type="match status" value="1"/>
</dbReference>
<gene>
    <name evidence="8" type="ORF">TR145888</name>
</gene>
<keyword evidence="5" id="KW-0539">Nucleus</keyword>
<keyword evidence="6" id="KW-0131">Cell cycle</keyword>
<dbReference type="EMBL" id="GEEE01009990">
    <property type="protein sequence ID" value="JAP53235.1"/>
    <property type="molecule type" value="Transcribed_RNA"/>
</dbReference>
<evidence type="ECO:0000313" key="8">
    <source>
        <dbReference type="EMBL" id="JAP53235.1"/>
    </source>
</evidence>
<dbReference type="PROSITE" id="PS50815">
    <property type="entry name" value="HORMA"/>
    <property type="match status" value="1"/>
</dbReference>
<accession>A0A0X3PMT2</accession>
<dbReference type="GO" id="GO:0051301">
    <property type="term" value="P:cell division"/>
    <property type="evidence" value="ECO:0007669"/>
    <property type="project" value="UniProtKB-KW"/>
</dbReference>